<dbReference type="InterPro" id="IPR052530">
    <property type="entry name" value="NAD(P)H_nitroreductase"/>
</dbReference>
<keyword evidence="11" id="KW-1185">Reference proteome</keyword>
<keyword evidence="3" id="KW-0285">Flavoprotein</keyword>
<comment type="similarity">
    <text evidence="2">Belongs to the nitroreductase family.</text>
</comment>
<dbReference type="Gene3D" id="3.40.109.10">
    <property type="entry name" value="NADH Oxidase"/>
    <property type="match status" value="1"/>
</dbReference>
<gene>
    <name evidence="10" type="ORF">QTG54_006639</name>
</gene>
<sequence>MRSIICILVAAAQLLATDAFTTPQTTITTTTRSSQLNARPEARSREVHKNILSRRTINEFEPTLPDNWEKALEKSIEAAIYAPNHKRTEPWRFYLLGPKSIEKVCQLNADIVASKKGEEAGQKKLKRWLQMPGWLVVTCVKGDDDFNNPTSLAREDYAACCCAVQNLCLSLHSQGIGTKWTTGPVNFDDRFAEAVGFAPEKEFTVGTLWFGSAVGSTPSPPLKKLAVEGTFTKVE</sequence>
<dbReference type="EMBL" id="JATAAI010000010">
    <property type="protein sequence ID" value="KAK1743042.1"/>
    <property type="molecule type" value="Genomic_DNA"/>
</dbReference>
<evidence type="ECO:0000313" key="10">
    <source>
        <dbReference type="EMBL" id="KAK1743042.1"/>
    </source>
</evidence>
<evidence type="ECO:0000256" key="7">
    <source>
        <dbReference type="ARBA" id="ARBA00023027"/>
    </source>
</evidence>
<dbReference type="PANTHER" id="PTHR43821:SF1">
    <property type="entry name" value="NAD(P)H NITROREDUCTASE YDJA-RELATED"/>
    <property type="match status" value="1"/>
</dbReference>
<keyword evidence="5" id="KW-0521">NADP</keyword>
<evidence type="ECO:0000256" key="1">
    <source>
        <dbReference type="ARBA" id="ARBA00001917"/>
    </source>
</evidence>
<evidence type="ECO:0000256" key="5">
    <source>
        <dbReference type="ARBA" id="ARBA00022857"/>
    </source>
</evidence>
<organism evidence="10 11">
    <name type="scientific">Skeletonema marinoi</name>
    <dbReference type="NCBI Taxonomy" id="267567"/>
    <lineage>
        <taxon>Eukaryota</taxon>
        <taxon>Sar</taxon>
        <taxon>Stramenopiles</taxon>
        <taxon>Ochrophyta</taxon>
        <taxon>Bacillariophyta</taxon>
        <taxon>Coscinodiscophyceae</taxon>
        <taxon>Thalassiosirophycidae</taxon>
        <taxon>Thalassiosirales</taxon>
        <taxon>Skeletonemataceae</taxon>
        <taxon>Skeletonema</taxon>
        <taxon>Skeletonema marinoi-dohrnii complex</taxon>
    </lineage>
</organism>
<accession>A0AAD8YBE3</accession>
<dbReference type="Proteomes" id="UP001224775">
    <property type="component" value="Unassembled WGS sequence"/>
</dbReference>
<reference evidence="10" key="1">
    <citation type="submission" date="2023-06" db="EMBL/GenBank/DDBJ databases">
        <title>Survivors Of The Sea: Transcriptome response of Skeletonema marinoi to long-term dormancy.</title>
        <authorList>
            <person name="Pinder M.I.M."/>
            <person name="Kourtchenko O."/>
            <person name="Robertson E.K."/>
            <person name="Larsson T."/>
            <person name="Maumus F."/>
            <person name="Osuna-Cruz C.M."/>
            <person name="Vancaester E."/>
            <person name="Stenow R."/>
            <person name="Vandepoele K."/>
            <person name="Ploug H."/>
            <person name="Bruchert V."/>
            <person name="Godhe A."/>
            <person name="Topel M."/>
        </authorList>
    </citation>
    <scope>NUCLEOTIDE SEQUENCE</scope>
    <source>
        <strain evidence="10">R05AC</strain>
    </source>
</reference>
<evidence type="ECO:0000256" key="6">
    <source>
        <dbReference type="ARBA" id="ARBA00023002"/>
    </source>
</evidence>
<dbReference type="CDD" id="cd02135">
    <property type="entry name" value="YdjA-like"/>
    <property type="match status" value="1"/>
</dbReference>
<dbReference type="SUPFAM" id="SSF55469">
    <property type="entry name" value="FMN-dependent nitroreductase-like"/>
    <property type="match status" value="1"/>
</dbReference>
<dbReference type="GO" id="GO:0016491">
    <property type="term" value="F:oxidoreductase activity"/>
    <property type="evidence" value="ECO:0007669"/>
    <property type="project" value="UniProtKB-KW"/>
</dbReference>
<dbReference type="EC" id="1.-.-.-" evidence="10"/>
<dbReference type="InterPro" id="IPR029479">
    <property type="entry name" value="Nitroreductase"/>
</dbReference>
<proteinExistence type="inferred from homology"/>
<comment type="caution">
    <text evidence="10">The sequence shown here is derived from an EMBL/GenBank/DDBJ whole genome shotgun (WGS) entry which is preliminary data.</text>
</comment>
<evidence type="ECO:0000256" key="2">
    <source>
        <dbReference type="ARBA" id="ARBA00007118"/>
    </source>
</evidence>
<dbReference type="PANTHER" id="PTHR43821">
    <property type="entry name" value="NAD(P)H NITROREDUCTASE YDJA-RELATED"/>
    <property type="match status" value="1"/>
</dbReference>
<feature type="chain" id="PRO_5042003199" evidence="8">
    <location>
        <begin position="20"/>
        <end position="235"/>
    </location>
</feature>
<keyword evidence="8" id="KW-0732">Signal</keyword>
<keyword evidence="4" id="KW-0288">FMN</keyword>
<evidence type="ECO:0000259" key="9">
    <source>
        <dbReference type="Pfam" id="PF00881"/>
    </source>
</evidence>
<dbReference type="Pfam" id="PF00881">
    <property type="entry name" value="Nitroreductase"/>
    <property type="match status" value="1"/>
</dbReference>
<evidence type="ECO:0000256" key="8">
    <source>
        <dbReference type="SAM" id="SignalP"/>
    </source>
</evidence>
<dbReference type="AlphaFoldDB" id="A0AAD8YBE3"/>
<evidence type="ECO:0000256" key="4">
    <source>
        <dbReference type="ARBA" id="ARBA00022643"/>
    </source>
</evidence>
<dbReference type="InterPro" id="IPR026021">
    <property type="entry name" value="YdjA-like"/>
</dbReference>
<feature type="domain" description="Nitroreductase" evidence="9">
    <location>
        <begin position="51"/>
        <end position="211"/>
    </location>
</feature>
<protein>
    <submittedName>
        <fullName evidence="10">Nitroreductase family protein</fullName>
        <ecNumber evidence="10">1.-.-.-</ecNumber>
    </submittedName>
</protein>
<dbReference type="InterPro" id="IPR000415">
    <property type="entry name" value="Nitroreductase-like"/>
</dbReference>
<feature type="signal peptide" evidence="8">
    <location>
        <begin position="1"/>
        <end position="19"/>
    </location>
</feature>
<keyword evidence="7" id="KW-0520">NAD</keyword>
<keyword evidence="6 10" id="KW-0560">Oxidoreductase</keyword>
<evidence type="ECO:0000313" key="11">
    <source>
        <dbReference type="Proteomes" id="UP001224775"/>
    </source>
</evidence>
<comment type="cofactor">
    <cofactor evidence="1">
        <name>FMN</name>
        <dbReference type="ChEBI" id="CHEBI:58210"/>
    </cofactor>
</comment>
<name>A0AAD8YBE3_9STRA</name>
<evidence type="ECO:0000256" key="3">
    <source>
        <dbReference type="ARBA" id="ARBA00022630"/>
    </source>
</evidence>